<evidence type="ECO:0008006" key="3">
    <source>
        <dbReference type="Google" id="ProtNLM"/>
    </source>
</evidence>
<comment type="caution">
    <text evidence="1">The sequence shown here is derived from an EMBL/GenBank/DDBJ whole genome shotgun (WGS) entry which is preliminary data.</text>
</comment>
<organism evidence="1 2">
    <name type="scientific">Peribacillus saganii</name>
    <dbReference type="NCBI Taxonomy" id="2303992"/>
    <lineage>
        <taxon>Bacteria</taxon>
        <taxon>Bacillati</taxon>
        <taxon>Bacillota</taxon>
        <taxon>Bacilli</taxon>
        <taxon>Bacillales</taxon>
        <taxon>Bacillaceae</taxon>
        <taxon>Peribacillus</taxon>
    </lineage>
</organism>
<keyword evidence="2" id="KW-1185">Reference proteome</keyword>
<accession>A0A372LM42</accession>
<evidence type="ECO:0000313" key="1">
    <source>
        <dbReference type="EMBL" id="RFU67396.1"/>
    </source>
</evidence>
<dbReference type="RefSeq" id="WP_117327561.1">
    <property type="nucleotide sequence ID" value="NZ_QVTE01000044.1"/>
</dbReference>
<sequence>MKYGTREILYLHLQASERFVLSYGMTFREFTYSLNHPLQNILLLKAKSEDAEFNMNTLLDFIPRENVAKLVKDDINNSGDFCWIDFDEEIGLDELDGPEIAELLYLGHCKNHLNPPFYGKLNNQFVYLAHDDGWFNKVYYRSIDSFYGIVGNLFTLKLELLKLDRTWLGIRKKNEYTQVPSDVLVMLSRLMQEGAVFSFAGIQQNRNRLEIPIWVVGDYLNMDDMLDAFDDIKKQPAAAKLTYQRKSQEWSVIIL</sequence>
<name>A0A372LM42_9BACI</name>
<dbReference type="OrthoDB" id="8704087at2"/>
<dbReference type="Proteomes" id="UP000264541">
    <property type="component" value="Unassembled WGS sequence"/>
</dbReference>
<dbReference type="AlphaFoldDB" id="A0A372LM42"/>
<protein>
    <recommendedName>
        <fullName evidence="3">Oxalate:formate antiporter</fullName>
    </recommendedName>
</protein>
<reference evidence="1 2" key="1">
    <citation type="submission" date="2018-08" db="EMBL/GenBank/DDBJ databases">
        <title>Bacillus chawlae sp. nov., Bacillus glennii sp. nov., and Bacillus saganii sp. nov. Isolated from the Vehicle Assembly Building at Kennedy Space Center where the Viking Spacecraft were Assembled.</title>
        <authorList>
            <person name="Seuylemezian A."/>
            <person name="Vaishampayan P."/>
        </authorList>
    </citation>
    <scope>NUCLEOTIDE SEQUENCE [LARGE SCALE GENOMIC DNA]</scope>
    <source>
        <strain evidence="1 2">V47-23a</strain>
    </source>
</reference>
<proteinExistence type="predicted"/>
<gene>
    <name evidence="1" type="ORF">D0469_15110</name>
</gene>
<evidence type="ECO:0000313" key="2">
    <source>
        <dbReference type="Proteomes" id="UP000264541"/>
    </source>
</evidence>
<dbReference type="EMBL" id="QVTE01000044">
    <property type="protein sequence ID" value="RFU67396.1"/>
    <property type="molecule type" value="Genomic_DNA"/>
</dbReference>